<dbReference type="EMBL" id="JAAMPC010000008">
    <property type="protein sequence ID" value="KAG2299171.1"/>
    <property type="molecule type" value="Genomic_DNA"/>
</dbReference>
<organism evidence="2 3">
    <name type="scientific">Brassica carinata</name>
    <name type="common">Ethiopian mustard</name>
    <name type="synonym">Abyssinian cabbage</name>
    <dbReference type="NCBI Taxonomy" id="52824"/>
    <lineage>
        <taxon>Eukaryota</taxon>
        <taxon>Viridiplantae</taxon>
        <taxon>Streptophyta</taxon>
        <taxon>Embryophyta</taxon>
        <taxon>Tracheophyta</taxon>
        <taxon>Spermatophyta</taxon>
        <taxon>Magnoliopsida</taxon>
        <taxon>eudicotyledons</taxon>
        <taxon>Gunneridae</taxon>
        <taxon>Pentapetalae</taxon>
        <taxon>rosids</taxon>
        <taxon>malvids</taxon>
        <taxon>Brassicales</taxon>
        <taxon>Brassicaceae</taxon>
        <taxon>Brassiceae</taxon>
        <taxon>Brassica</taxon>
    </lineage>
</organism>
<feature type="compositionally biased region" description="Acidic residues" evidence="1">
    <location>
        <begin position="381"/>
        <end position="391"/>
    </location>
</feature>
<feature type="region of interest" description="Disordered" evidence="1">
    <location>
        <begin position="322"/>
        <end position="410"/>
    </location>
</feature>
<comment type="caution">
    <text evidence="2">The sequence shown here is derived from an EMBL/GenBank/DDBJ whole genome shotgun (WGS) entry which is preliminary data.</text>
</comment>
<evidence type="ECO:0000313" key="3">
    <source>
        <dbReference type="Proteomes" id="UP000886595"/>
    </source>
</evidence>
<evidence type="ECO:0000256" key="1">
    <source>
        <dbReference type="SAM" id="MobiDB-lite"/>
    </source>
</evidence>
<feature type="compositionally biased region" description="Basic and acidic residues" evidence="1">
    <location>
        <begin position="181"/>
        <end position="194"/>
    </location>
</feature>
<name>A0A8X7S426_BRACI</name>
<feature type="compositionally biased region" description="Acidic residues" evidence="1">
    <location>
        <begin position="263"/>
        <end position="273"/>
    </location>
</feature>
<feature type="compositionally biased region" description="Basic residues" evidence="1">
    <location>
        <begin position="120"/>
        <end position="131"/>
    </location>
</feature>
<feature type="region of interest" description="Disordered" evidence="1">
    <location>
        <begin position="168"/>
        <end position="302"/>
    </location>
</feature>
<gene>
    <name evidence="2" type="ORF">Bca52824_035643</name>
</gene>
<proteinExistence type="predicted"/>
<reference evidence="2 3" key="1">
    <citation type="submission" date="2020-02" db="EMBL/GenBank/DDBJ databases">
        <authorList>
            <person name="Ma Q."/>
            <person name="Huang Y."/>
            <person name="Song X."/>
            <person name="Pei D."/>
        </authorList>
    </citation>
    <scope>NUCLEOTIDE SEQUENCE [LARGE SCALE GENOMIC DNA]</scope>
    <source>
        <strain evidence="2">Sxm20200214</strain>
        <tissue evidence="2">Leaf</tissue>
    </source>
</reference>
<keyword evidence="3" id="KW-1185">Reference proteome</keyword>
<feature type="compositionally biased region" description="Basic and acidic residues" evidence="1">
    <location>
        <begin position="393"/>
        <end position="410"/>
    </location>
</feature>
<feature type="compositionally biased region" description="Basic and acidic residues" evidence="1">
    <location>
        <begin position="275"/>
        <end position="296"/>
    </location>
</feature>
<protein>
    <submittedName>
        <fullName evidence="2">Uncharacterized protein</fullName>
    </submittedName>
</protein>
<sequence>MREAVSLPNGPSLGRVSSEIDAALGFDSDVEKKLKRRNDPISYRGALKRRVAHDRRSSTGGGTTERNDESAELPIPSPVAETVAPPQKKKSKKRPHYDSGVVETRETVPKKPTSSISRTRPSRLGRPRRGRLTSLALSRRRGTIPSILGRKVAWAGITECCASIWSRSRDDSNRRSLARSQPEKKRKEEEDGSLRRASFVEDDVEPPAAKDLPPESGVRGSAPENVIPEEPTSERAAESVPTVEEANVVLSSDSSSSQQEDRAADDDDDDTVEESGAKDEESSRRDASEEPPKDSGDIVANSSDANVLICILEVICLFDDDVEPPAAKDLPPESGVRGSAPENVIPEEPTSERAAESVPTGEEANVVLSSDSSSSQQEDRAADDDDGDTVDESGAKDEESSRRDASEEPP</sequence>
<evidence type="ECO:0000313" key="2">
    <source>
        <dbReference type="EMBL" id="KAG2299171.1"/>
    </source>
</evidence>
<dbReference type="Proteomes" id="UP000886595">
    <property type="component" value="Unassembled WGS sequence"/>
</dbReference>
<feature type="region of interest" description="Disordered" evidence="1">
    <location>
        <begin position="1"/>
        <end position="137"/>
    </location>
</feature>
<accession>A0A8X7S426</accession>
<dbReference type="AlphaFoldDB" id="A0A8X7S426"/>